<reference evidence="9 15" key="4">
    <citation type="journal article" date="2018" name="Sci. Rep.">
        <title>A complete Leishmania donovani reference genome identifies novel genetic variations associated with virulence.</title>
        <authorList>
            <person name="Lypaczewski P."/>
            <person name="Hoshizaki J."/>
            <person name="Zhang W.-W."/>
            <person name="McCall L.-I."/>
            <person name="Torcivia-Rodriguez J."/>
            <person name="Simonyan V."/>
            <person name="Kaur A."/>
            <person name="Dewar K."/>
            <person name="Matlashewski G."/>
        </authorList>
    </citation>
    <scope>NUCLEOTIDE SEQUENCE [LARGE SCALE GENOMIC DNA]</scope>
    <source>
        <strain evidence="9 15">LdCL</strain>
    </source>
</reference>
<reference evidence="12" key="5">
    <citation type="submission" date="2019-02" db="EMBL/GenBank/DDBJ databases">
        <title>FDA dAtabase for Regulatory Grade micrObial Sequences (FDA-ARGOS): Supporting development and validation of Infectious Disease Dx tests.</title>
        <authorList>
            <person name="Duncan R."/>
            <person name="Fisher C."/>
            <person name="Tallon L.J."/>
            <person name="Sadzewicz L."/>
            <person name="Sengamalay N."/>
            <person name="Ott S."/>
            <person name="Godinez A."/>
            <person name="Nagaraj S."/>
            <person name="Nadendla S."/>
            <person name="Sichtig H."/>
        </authorList>
    </citation>
    <scope>NUCLEOTIDE SEQUENCE</scope>
    <source>
        <strain evidence="13">FDAARGOS_360</strain>
        <strain evidence="12">FDAARGOS_361</strain>
    </source>
</reference>
<dbReference type="CDD" id="cd02022">
    <property type="entry name" value="DPCK"/>
    <property type="match status" value="1"/>
</dbReference>
<dbReference type="EMBL" id="FR799609">
    <property type="protein sequence ID" value="CBZ34179.1"/>
    <property type="molecule type" value="Genomic_DNA"/>
</dbReference>
<feature type="transmembrane region" description="Helical" evidence="8">
    <location>
        <begin position="216"/>
        <end position="239"/>
    </location>
</feature>
<reference evidence="11" key="2">
    <citation type="submission" date="2011-01" db="EMBL/GenBank/DDBJ databases">
        <authorList>
            <person name="Zhao B.P."/>
            <person name="Ren Z.A."/>
            <person name="Li C.D."/>
        </authorList>
    </citation>
    <scope>NUCLEOTIDE SEQUENCE</scope>
    <source>
        <strain evidence="11">BPK282A1</strain>
    </source>
</reference>
<reference evidence="14" key="3">
    <citation type="submission" date="2011-02" db="EMBL/GenBank/DDBJ databases">
        <title>Whole genome sequencing of Leishmania donovani clinical lines reveals dynamic variation related to drug resistance.</title>
        <authorList>
            <person name="Downing T."/>
            <person name="Imamura H."/>
            <person name="Sanders M."/>
            <person name="Decuypere S."/>
            <person name="Hertz-Fowler C."/>
            <person name="Clark T.G."/>
            <person name="Rijal S."/>
            <person name="Sundar S."/>
            <person name="Quail M.A."/>
            <person name="De Doncker S."/>
            <person name="Maes I."/>
            <person name="Vanaerschot M."/>
            <person name="Stark O."/>
            <person name="Schonian G."/>
            <person name="Dujardin J.C."/>
            <person name="Berriman M."/>
        </authorList>
    </citation>
    <scope>NUCLEOTIDE SEQUENCE [LARGE SCALE GENOMIC DNA]</scope>
    <source>
        <strain evidence="14">BPK282A1</strain>
    </source>
</reference>
<dbReference type="AlphaFoldDB" id="A0A3S5H7B3"/>
<dbReference type="EMBL" id="RHLC01000024">
    <property type="protein sequence ID" value="TPP46933.1"/>
    <property type="molecule type" value="Genomic_DNA"/>
</dbReference>
<evidence type="ECO:0000256" key="8">
    <source>
        <dbReference type="SAM" id="Phobius"/>
    </source>
</evidence>
<keyword evidence="6" id="KW-0067">ATP-binding</keyword>
<keyword evidence="8" id="KW-0812">Transmembrane</keyword>
<dbReference type="NCBIfam" id="TIGR00152">
    <property type="entry name" value="dephospho-CoA kinase"/>
    <property type="match status" value="1"/>
</dbReference>
<evidence type="ECO:0000313" key="9">
    <source>
        <dbReference type="EMBL" id="AYU78853.1"/>
    </source>
</evidence>
<dbReference type="Gene3D" id="3.40.50.300">
    <property type="entry name" value="P-loop containing nucleotide triphosphate hydrolases"/>
    <property type="match status" value="1"/>
</dbReference>
<evidence type="ECO:0000256" key="2">
    <source>
        <dbReference type="ARBA" id="ARBA00022490"/>
    </source>
</evidence>
<reference evidence="11 14" key="1">
    <citation type="journal article" date="2011" name="Genome Res.">
        <title>Whole genome sequencing of multiple Leishmania donovani clinical isolates provides insights into population structure and mechanisms of drug resistance.</title>
        <authorList>
            <person name="Downing T."/>
            <person name="Imamura H."/>
            <person name="Decuypere S."/>
            <person name="Clark T.G."/>
            <person name="Coombs G.H."/>
            <person name="Cotton J.A."/>
            <person name="Hilley J.D."/>
            <person name="de Doncker S."/>
            <person name="Maes I."/>
            <person name="Mottram J.C."/>
            <person name="Quail M.A."/>
            <person name="Rijal S."/>
            <person name="Sanders M."/>
            <person name="Schonian G."/>
            <person name="Stark O."/>
            <person name="Sundar S."/>
            <person name="Vanaerschot M."/>
            <person name="Hertz-Fowler C."/>
            <person name="Dujardin J.C."/>
            <person name="Berriman M."/>
        </authorList>
    </citation>
    <scope>NUCLEOTIDE SEQUENCE [LARGE SCALE GENOMIC DNA]</scope>
    <source>
        <strain evidence="11 14">BPK282A1</strain>
    </source>
</reference>
<dbReference type="KEGG" id="ldo:LDBPK_221380"/>
<dbReference type="EMBL" id="LR812642">
    <property type="protein sequence ID" value="CAC5430116.1"/>
    <property type="molecule type" value="Genomic_DNA"/>
</dbReference>
<comment type="similarity">
    <text evidence="1">Belongs to the CoaE family.</text>
</comment>
<evidence type="ECO:0000256" key="4">
    <source>
        <dbReference type="ARBA" id="ARBA00022741"/>
    </source>
</evidence>
<dbReference type="EMBL" id="CP029521">
    <property type="protein sequence ID" value="AYU78853.1"/>
    <property type="molecule type" value="Genomic_DNA"/>
</dbReference>
<keyword evidence="5 9" id="KW-0418">Kinase</keyword>
<dbReference type="VEuPathDB" id="TriTrypDB:LdCL_220021000"/>
<keyword evidence="8" id="KW-1133">Transmembrane helix</keyword>
<accession>E9BG03</accession>
<evidence type="ECO:0000256" key="6">
    <source>
        <dbReference type="ARBA" id="ARBA00022840"/>
    </source>
</evidence>
<evidence type="ECO:0000256" key="3">
    <source>
        <dbReference type="ARBA" id="ARBA00022679"/>
    </source>
</evidence>
<dbReference type="Proteomes" id="UP000601710">
    <property type="component" value="Chromosome 22"/>
</dbReference>
<evidence type="ECO:0000313" key="12">
    <source>
        <dbReference type="EMBL" id="TPP46933.1"/>
    </source>
</evidence>
<evidence type="ECO:0000313" key="14">
    <source>
        <dbReference type="Proteomes" id="UP000008980"/>
    </source>
</evidence>
<proteinExistence type="inferred from homology"/>
<dbReference type="OrthoDB" id="247245at2759"/>
<dbReference type="Proteomes" id="UP000274082">
    <property type="component" value="Chromosome 22"/>
</dbReference>
<dbReference type="VEuPathDB" id="TriTrypDB:LDHU3_22.1980"/>
<keyword evidence="2" id="KW-0963">Cytoplasm</keyword>
<accession>A0A3S5H7B3</accession>
<dbReference type="VEuPathDB" id="TriTrypDB:LdBPK_221380.1"/>
<keyword evidence="3 9" id="KW-0808">Transferase</keyword>
<reference evidence="10" key="8">
    <citation type="submission" date="2020-06" db="EMBL/GenBank/DDBJ databases">
        <authorList>
            <person name="Camacho E."/>
            <person name="Gonzalez-de la Fuente S."/>
            <person name="Rastrojo A."/>
            <person name="Peiro-Pastor R."/>
            <person name="Solana JC."/>
            <person name="Tabera L."/>
            <person name="Gamarro F."/>
            <person name="Carrasco-Ramiro F."/>
            <person name="Requena JM."/>
            <person name="Aguado B."/>
        </authorList>
    </citation>
    <scope>NUCLEOTIDE SEQUENCE</scope>
</reference>
<dbReference type="InterPro" id="IPR001977">
    <property type="entry name" value="Depp_CoAkinase"/>
</dbReference>
<reference evidence="16" key="7">
    <citation type="submission" date="2019-02" db="EMBL/GenBank/DDBJ databases">
        <title>FDA dAtabase for Regulatory Grade micrObial Sequences (FDA-ARGOS): Supporting development and validation of Infectious Disease Dx tests.</title>
        <authorList>
            <person name="Duncan R."/>
            <person name="Fisher C."/>
            <person name="Tallon L."/>
            <person name="Sadzewicz L."/>
            <person name="Sengamalay N."/>
            <person name="Ott S."/>
            <person name="Godinez A."/>
            <person name="Nagaraj S."/>
            <person name="Vavikolanu K."/>
            <person name="Nadendla S."/>
            <person name="Aluvathingal J."/>
            <person name="Sichtig H."/>
        </authorList>
    </citation>
    <scope>NUCLEOTIDE SEQUENCE [LARGE SCALE GENOMIC DNA]</scope>
    <source>
        <strain evidence="16">FDAARGOS_361</strain>
    </source>
</reference>
<reference evidence="17" key="6">
    <citation type="submission" date="2019-02" db="EMBL/GenBank/DDBJ databases">
        <title>FDA dAtabase for Regulatory Grade micrObial Sequences (FDA-ARGOS): Supporting development and validation of Infectious Disease Dx tests.</title>
        <authorList>
            <person name="Duncan R."/>
            <person name="Fisher C."/>
            <person name="Tallon L."/>
            <person name="Sadzewicz L."/>
            <person name="Sengamalay N."/>
            <person name="Ott S."/>
            <person name="Godinez A."/>
            <person name="Nagaraj S."/>
            <person name="Vavikolanu K."/>
            <person name="Vyas G."/>
            <person name="Nadendla S."/>
            <person name="Aluvathingal J."/>
            <person name="Sichtig H."/>
        </authorList>
    </citation>
    <scope>NUCLEOTIDE SEQUENCE [LARGE SCALE GENOMIC DNA]</scope>
    <source>
        <strain evidence="17">FDAARGOS_360</strain>
    </source>
</reference>
<dbReference type="Proteomes" id="UP000318447">
    <property type="component" value="Unassembled WGS sequence"/>
</dbReference>
<dbReference type="PANTHER" id="PTHR10695:SF46">
    <property type="entry name" value="BIFUNCTIONAL COENZYME A SYNTHASE-RELATED"/>
    <property type="match status" value="1"/>
</dbReference>
<dbReference type="GO" id="GO:0005524">
    <property type="term" value="F:ATP binding"/>
    <property type="evidence" value="ECO:0007669"/>
    <property type="project" value="UniProtKB-KW"/>
</dbReference>
<dbReference type="HAMAP" id="MF_00376">
    <property type="entry name" value="Dephospho_CoA_kinase"/>
    <property type="match status" value="1"/>
</dbReference>
<sequence>MILIGLTGGIACGKSSVSRILRDEFHIEVIDADLVVRELQAPNSACTRRIAARWPLCVHPETGELNRAELGKVVFSDAQARRELGKIMNPAIFKAILKRIAAAWWRDLWRSGAASSPSIVVLDAPTLFETKTFMYFVSASVVVSCSEQRQIERLRSRDGFSKKEALQRIGSQMSLEAKRRLADYIIENDCADDLDALRGVVCACVAWMSRQSNKRLTYMFGTVAAAAVGVAAAVGYAGYRLLLA</sequence>
<protein>
    <submittedName>
        <fullName evidence="12">Dephospho-CoA kinase family protein</fullName>
    </submittedName>
    <submittedName>
        <fullName evidence="9">Dephospho-CoA kinase, putative</fullName>
        <ecNumber evidence="9">2.7.1.24</ecNumber>
    </submittedName>
    <submittedName>
        <fullName evidence="10">Dephospho-CoA_kinase_putative/GeneDB:LmjF.22.1530</fullName>
    </submittedName>
</protein>
<dbReference type="Proteomes" id="UP000008980">
    <property type="component" value="Chromosome 22"/>
</dbReference>
<keyword evidence="8" id="KW-0472">Membrane</keyword>
<evidence type="ECO:0000256" key="7">
    <source>
        <dbReference type="ARBA" id="ARBA00022993"/>
    </source>
</evidence>
<dbReference type="Proteomes" id="UP000318821">
    <property type="component" value="Unassembled WGS sequence"/>
</dbReference>
<dbReference type="PROSITE" id="PS51219">
    <property type="entry name" value="DPCK"/>
    <property type="match status" value="1"/>
</dbReference>
<evidence type="ECO:0000313" key="10">
    <source>
        <dbReference type="EMBL" id="CAC5430116.1"/>
    </source>
</evidence>
<dbReference type="PANTHER" id="PTHR10695">
    <property type="entry name" value="DEPHOSPHO-COA KINASE-RELATED"/>
    <property type="match status" value="1"/>
</dbReference>
<evidence type="ECO:0000313" key="13">
    <source>
        <dbReference type="EMBL" id="TPP54009.1"/>
    </source>
</evidence>
<dbReference type="EC" id="2.7.1.24" evidence="9"/>
<dbReference type="InterPro" id="IPR027417">
    <property type="entry name" value="P-loop_NTPase"/>
</dbReference>
<dbReference type="SMR" id="A0A3S5H7B3"/>
<dbReference type="GO" id="GO:0004140">
    <property type="term" value="F:dephospho-CoA kinase activity"/>
    <property type="evidence" value="ECO:0007669"/>
    <property type="project" value="UniProtKB-EC"/>
</dbReference>
<evidence type="ECO:0000313" key="15">
    <source>
        <dbReference type="Proteomes" id="UP000274082"/>
    </source>
</evidence>
<dbReference type="OMA" id="DVDKEYH"/>
<evidence type="ECO:0000256" key="1">
    <source>
        <dbReference type="ARBA" id="ARBA00009018"/>
    </source>
</evidence>
<dbReference type="RefSeq" id="XP_003860884.1">
    <property type="nucleotide sequence ID" value="XM_003860836.1"/>
</dbReference>
<evidence type="ECO:0000313" key="16">
    <source>
        <dbReference type="Proteomes" id="UP000318447"/>
    </source>
</evidence>
<organism evidence="9 15">
    <name type="scientific">Leishmania donovani</name>
    <dbReference type="NCBI Taxonomy" id="5661"/>
    <lineage>
        <taxon>Eukaryota</taxon>
        <taxon>Discoba</taxon>
        <taxon>Euglenozoa</taxon>
        <taxon>Kinetoplastea</taxon>
        <taxon>Metakinetoplastina</taxon>
        <taxon>Trypanosomatida</taxon>
        <taxon>Trypanosomatidae</taxon>
        <taxon>Leishmaniinae</taxon>
        <taxon>Leishmania</taxon>
    </lineage>
</organism>
<name>A0A3S5H7B3_LEIDO</name>
<keyword evidence="15" id="KW-1185">Reference proteome</keyword>
<gene>
    <name evidence="13" type="ORF">CGC20_16105</name>
    <name evidence="12" type="ORF">CGC21_2015</name>
    <name evidence="11" type="ORF">LDBPK_221380</name>
    <name evidence="9" type="ORF">LdCL_220021000</name>
    <name evidence="10" type="ORF">LDHU3_22.1980</name>
</gene>
<keyword evidence="7" id="KW-0173">Coenzyme A biosynthesis</keyword>
<dbReference type="EMBL" id="RHLD01000030">
    <property type="protein sequence ID" value="TPP54009.1"/>
    <property type="molecule type" value="Genomic_DNA"/>
</dbReference>
<evidence type="ECO:0000313" key="17">
    <source>
        <dbReference type="Proteomes" id="UP000318821"/>
    </source>
</evidence>
<dbReference type="GO" id="GO:0015937">
    <property type="term" value="P:coenzyme A biosynthetic process"/>
    <property type="evidence" value="ECO:0007669"/>
    <property type="project" value="UniProtKB-KW"/>
</dbReference>
<evidence type="ECO:0000256" key="5">
    <source>
        <dbReference type="ARBA" id="ARBA00022777"/>
    </source>
</evidence>
<dbReference type="Pfam" id="PF01121">
    <property type="entry name" value="CoaE"/>
    <property type="match status" value="1"/>
</dbReference>
<dbReference type="GeneID" id="13389607"/>
<dbReference type="FunFam" id="3.40.50.300:FF:000991">
    <property type="entry name" value="Dephospho-CoA kinase"/>
    <property type="match status" value="1"/>
</dbReference>
<dbReference type="SUPFAM" id="SSF52540">
    <property type="entry name" value="P-loop containing nucleoside triphosphate hydrolases"/>
    <property type="match status" value="1"/>
</dbReference>
<keyword evidence="4" id="KW-0547">Nucleotide-binding</keyword>
<evidence type="ECO:0000313" key="11">
    <source>
        <dbReference type="EMBL" id="CBZ34179.1"/>
    </source>
</evidence>